<accession>A0A7X2N3L4</accession>
<dbReference type="PROSITE" id="PS51975">
    <property type="entry name" value="RNASE_H_2"/>
    <property type="match status" value="1"/>
</dbReference>
<evidence type="ECO:0000256" key="13">
    <source>
        <dbReference type="HAMAP-Rule" id="MF_00052"/>
    </source>
</evidence>
<comment type="subcellular location">
    <subcellularLocation>
        <location evidence="3 13">Cytoplasm</location>
    </subcellularLocation>
</comment>
<organism evidence="17 18">
    <name type="scientific">Floccifex porci</name>
    <dbReference type="NCBI Taxonomy" id="2606629"/>
    <lineage>
        <taxon>Bacteria</taxon>
        <taxon>Bacillati</taxon>
        <taxon>Bacillota</taxon>
        <taxon>Erysipelotrichia</taxon>
        <taxon>Erysipelotrichales</taxon>
        <taxon>Erysipelotrichaceae</taxon>
        <taxon>Floccifex</taxon>
    </lineage>
</organism>
<keyword evidence="8 13" id="KW-0540">Nuclease</keyword>
<evidence type="ECO:0000256" key="11">
    <source>
        <dbReference type="ARBA" id="ARBA00022801"/>
    </source>
</evidence>
<dbReference type="GO" id="GO:0030145">
    <property type="term" value="F:manganese ion binding"/>
    <property type="evidence" value="ECO:0007669"/>
    <property type="project" value="UniProtKB-UniRule"/>
</dbReference>
<proteinExistence type="inferred from homology"/>
<protein>
    <recommendedName>
        <fullName evidence="6 13">Ribonuclease HII</fullName>
        <shortName evidence="13">RNase HII</shortName>
        <ecNumber evidence="5 13">3.1.26.4</ecNumber>
    </recommendedName>
</protein>
<evidence type="ECO:0000313" key="17">
    <source>
        <dbReference type="EMBL" id="MSS01839.1"/>
    </source>
</evidence>
<dbReference type="HAMAP" id="MF_00052_B">
    <property type="entry name" value="RNase_HII_B"/>
    <property type="match status" value="1"/>
</dbReference>
<name>A0A7X2N3L4_9FIRM</name>
<dbReference type="InterPro" id="IPR012337">
    <property type="entry name" value="RNaseH-like_sf"/>
</dbReference>
<evidence type="ECO:0000256" key="7">
    <source>
        <dbReference type="ARBA" id="ARBA00022490"/>
    </source>
</evidence>
<evidence type="ECO:0000256" key="9">
    <source>
        <dbReference type="ARBA" id="ARBA00022723"/>
    </source>
</evidence>
<reference evidence="17 18" key="1">
    <citation type="submission" date="2019-08" db="EMBL/GenBank/DDBJ databases">
        <title>In-depth cultivation of the pig gut microbiome towards novel bacterial diversity and tailored functional studies.</title>
        <authorList>
            <person name="Wylensek D."/>
            <person name="Hitch T.C.A."/>
            <person name="Clavel T."/>
        </authorList>
    </citation>
    <scope>NUCLEOTIDE SEQUENCE [LARGE SCALE GENOMIC DNA]</scope>
    <source>
        <strain evidence="17 18">LKV-178-WT-2G</strain>
    </source>
</reference>
<dbReference type="PANTHER" id="PTHR10954">
    <property type="entry name" value="RIBONUCLEASE H2 SUBUNIT A"/>
    <property type="match status" value="1"/>
</dbReference>
<feature type="binding site" evidence="13 14">
    <location>
        <position position="111"/>
    </location>
    <ligand>
        <name>a divalent metal cation</name>
        <dbReference type="ChEBI" id="CHEBI:60240"/>
    </ligand>
</feature>
<dbReference type="NCBIfam" id="NF000595">
    <property type="entry name" value="PRK00015.1-3"/>
    <property type="match status" value="1"/>
</dbReference>
<evidence type="ECO:0000256" key="6">
    <source>
        <dbReference type="ARBA" id="ARBA00019179"/>
    </source>
</evidence>
<dbReference type="Pfam" id="PF01351">
    <property type="entry name" value="RNase_HII"/>
    <property type="match status" value="1"/>
</dbReference>
<dbReference type="InterPro" id="IPR036397">
    <property type="entry name" value="RNaseH_sf"/>
</dbReference>
<dbReference type="EMBL" id="VUMM01000013">
    <property type="protein sequence ID" value="MSS01839.1"/>
    <property type="molecule type" value="Genomic_DNA"/>
</dbReference>
<evidence type="ECO:0000256" key="3">
    <source>
        <dbReference type="ARBA" id="ARBA00004496"/>
    </source>
</evidence>
<dbReference type="Proteomes" id="UP000470082">
    <property type="component" value="Unassembled WGS sequence"/>
</dbReference>
<dbReference type="InterPro" id="IPR022898">
    <property type="entry name" value="RNase_HII"/>
</dbReference>
<sequence length="202" mass="23198">MGNHIEHPLEWDYDGLCVGLDEAGRGPIAGPVVIAGVIFEKGFDHMEIYDSKKLTEKKREKLYTEIIEKALWYKIVFVDEKTIDQKNIYRACQDAMFQIASEAPCQYALSDAMPLPNLNKEIHAIVKGDQKSICIAAASILAKVSRDRYMYKLDELYPEYGFKSHKGYPTRKHLEALERYGVLDCHRKSYGPVLKQLQIHLF</sequence>
<comment type="cofactor">
    <cofactor evidence="13 14">
        <name>Mn(2+)</name>
        <dbReference type="ChEBI" id="CHEBI:29035"/>
    </cofactor>
    <cofactor evidence="13 14">
        <name>Mg(2+)</name>
        <dbReference type="ChEBI" id="CHEBI:18420"/>
    </cofactor>
    <text evidence="13 14">Manganese or magnesium. Binds 1 divalent metal ion per monomer in the absence of substrate. May bind a second metal ion after substrate binding.</text>
</comment>
<comment type="function">
    <text evidence="2 13 15">Endonuclease that specifically degrades the RNA of RNA-DNA hybrids.</text>
</comment>
<keyword evidence="12 13" id="KW-0464">Manganese</keyword>
<dbReference type="PANTHER" id="PTHR10954:SF23">
    <property type="entry name" value="RIBONUCLEASE"/>
    <property type="match status" value="1"/>
</dbReference>
<dbReference type="GO" id="GO:0032299">
    <property type="term" value="C:ribonuclease H2 complex"/>
    <property type="evidence" value="ECO:0007669"/>
    <property type="project" value="TreeGrafter"/>
</dbReference>
<dbReference type="EC" id="3.1.26.4" evidence="5 13"/>
<dbReference type="AlphaFoldDB" id="A0A7X2N3L4"/>
<evidence type="ECO:0000256" key="14">
    <source>
        <dbReference type="PROSITE-ProRule" id="PRU01319"/>
    </source>
</evidence>
<dbReference type="GO" id="GO:0004523">
    <property type="term" value="F:RNA-DNA hybrid ribonuclease activity"/>
    <property type="evidence" value="ECO:0007669"/>
    <property type="project" value="UniProtKB-UniRule"/>
</dbReference>
<keyword evidence="7 13" id="KW-0963">Cytoplasm</keyword>
<evidence type="ECO:0000256" key="5">
    <source>
        <dbReference type="ARBA" id="ARBA00012180"/>
    </source>
</evidence>
<dbReference type="CDD" id="cd07182">
    <property type="entry name" value="RNase_HII_bacteria_HII_like"/>
    <property type="match status" value="1"/>
</dbReference>
<evidence type="ECO:0000256" key="8">
    <source>
        <dbReference type="ARBA" id="ARBA00022722"/>
    </source>
</evidence>
<dbReference type="GO" id="GO:0043137">
    <property type="term" value="P:DNA replication, removal of RNA primer"/>
    <property type="evidence" value="ECO:0007669"/>
    <property type="project" value="TreeGrafter"/>
</dbReference>
<evidence type="ECO:0000256" key="15">
    <source>
        <dbReference type="RuleBase" id="RU003515"/>
    </source>
</evidence>
<evidence type="ECO:0000256" key="12">
    <source>
        <dbReference type="ARBA" id="ARBA00023211"/>
    </source>
</evidence>
<evidence type="ECO:0000259" key="16">
    <source>
        <dbReference type="PROSITE" id="PS51975"/>
    </source>
</evidence>
<dbReference type="Gene3D" id="3.30.420.10">
    <property type="entry name" value="Ribonuclease H-like superfamily/Ribonuclease H"/>
    <property type="match status" value="1"/>
</dbReference>
<dbReference type="GO" id="GO:0005737">
    <property type="term" value="C:cytoplasm"/>
    <property type="evidence" value="ECO:0007669"/>
    <property type="project" value="UniProtKB-SubCell"/>
</dbReference>
<evidence type="ECO:0000256" key="10">
    <source>
        <dbReference type="ARBA" id="ARBA00022759"/>
    </source>
</evidence>
<dbReference type="SUPFAM" id="SSF53098">
    <property type="entry name" value="Ribonuclease H-like"/>
    <property type="match status" value="1"/>
</dbReference>
<dbReference type="GO" id="GO:0003723">
    <property type="term" value="F:RNA binding"/>
    <property type="evidence" value="ECO:0007669"/>
    <property type="project" value="UniProtKB-UniRule"/>
</dbReference>
<gene>
    <name evidence="13" type="primary">rnhB</name>
    <name evidence="17" type="ORF">FYJ50_06980</name>
</gene>
<comment type="similarity">
    <text evidence="4">Belongs to the RNase HII family. RnhC subfamily.</text>
</comment>
<keyword evidence="10 13" id="KW-0255">Endonuclease</keyword>
<keyword evidence="18" id="KW-1185">Reference proteome</keyword>
<comment type="catalytic activity">
    <reaction evidence="1 13 14 15">
        <text>Endonucleolytic cleavage to 5'-phosphomonoester.</text>
        <dbReference type="EC" id="3.1.26.4"/>
    </reaction>
</comment>
<dbReference type="InterPro" id="IPR001352">
    <property type="entry name" value="RNase_HII/HIII"/>
</dbReference>
<evidence type="ECO:0000256" key="2">
    <source>
        <dbReference type="ARBA" id="ARBA00004065"/>
    </source>
</evidence>
<dbReference type="RefSeq" id="WP_154460488.1">
    <property type="nucleotide sequence ID" value="NZ_JAQYTQ010000045.1"/>
</dbReference>
<feature type="binding site" evidence="13 14">
    <location>
        <position position="21"/>
    </location>
    <ligand>
        <name>a divalent metal cation</name>
        <dbReference type="ChEBI" id="CHEBI:60240"/>
    </ligand>
</feature>
<evidence type="ECO:0000256" key="4">
    <source>
        <dbReference type="ARBA" id="ARBA00008378"/>
    </source>
</evidence>
<evidence type="ECO:0000313" key="18">
    <source>
        <dbReference type="Proteomes" id="UP000470082"/>
    </source>
</evidence>
<comment type="caution">
    <text evidence="17">The sequence shown here is derived from an EMBL/GenBank/DDBJ whole genome shotgun (WGS) entry which is preliminary data.</text>
</comment>
<feature type="binding site" evidence="13 14">
    <location>
        <position position="22"/>
    </location>
    <ligand>
        <name>a divalent metal cation</name>
        <dbReference type="ChEBI" id="CHEBI:60240"/>
    </ligand>
</feature>
<evidence type="ECO:0000256" key="1">
    <source>
        <dbReference type="ARBA" id="ARBA00000077"/>
    </source>
</evidence>
<keyword evidence="9 13" id="KW-0479">Metal-binding</keyword>
<feature type="domain" description="RNase H type-2" evidence="16">
    <location>
        <begin position="15"/>
        <end position="202"/>
    </location>
</feature>
<keyword evidence="11 13" id="KW-0378">Hydrolase</keyword>
<dbReference type="InterPro" id="IPR024567">
    <property type="entry name" value="RNase_HII/HIII_dom"/>
</dbReference>
<dbReference type="GO" id="GO:0006298">
    <property type="term" value="P:mismatch repair"/>
    <property type="evidence" value="ECO:0007669"/>
    <property type="project" value="TreeGrafter"/>
</dbReference>